<dbReference type="PANTHER" id="PTHR43174">
    <property type="entry name" value="UDP-N-ACETYLGLUCOSAMINE 2-EPIMERASE"/>
    <property type="match status" value="1"/>
</dbReference>
<dbReference type="EMBL" id="CP016199">
    <property type="protein sequence ID" value="ASS37340.1"/>
    <property type="molecule type" value="Genomic_DNA"/>
</dbReference>
<dbReference type="Proteomes" id="UP000214689">
    <property type="component" value="Chromosome"/>
</dbReference>
<gene>
    <name evidence="3" type="ORF">AXF17_01885</name>
</gene>
<organism evidence="3 4">
    <name type="scientific">Mogibacterium pumilum</name>
    <dbReference type="NCBI Taxonomy" id="86332"/>
    <lineage>
        <taxon>Bacteria</taxon>
        <taxon>Bacillati</taxon>
        <taxon>Bacillota</taxon>
        <taxon>Clostridia</taxon>
        <taxon>Peptostreptococcales</taxon>
        <taxon>Anaerovoracaceae</taxon>
        <taxon>Mogibacterium</taxon>
    </lineage>
</organism>
<evidence type="ECO:0000313" key="3">
    <source>
        <dbReference type="EMBL" id="ASS37340.1"/>
    </source>
</evidence>
<protein>
    <submittedName>
        <fullName evidence="3">UDP-N-acetylglucosamine 2-epimerase</fullName>
    </submittedName>
</protein>
<dbReference type="SUPFAM" id="SSF53756">
    <property type="entry name" value="UDP-Glycosyltransferase/glycogen phosphorylase"/>
    <property type="match status" value="1"/>
</dbReference>
<keyword evidence="1" id="KW-0413">Isomerase</keyword>
<evidence type="ECO:0000313" key="4">
    <source>
        <dbReference type="Proteomes" id="UP000214689"/>
    </source>
</evidence>
<dbReference type="InterPro" id="IPR029767">
    <property type="entry name" value="WecB-like"/>
</dbReference>
<reference evidence="4" key="1">
    <citation type="submission" date="2016-05" db="EMBL/GenBank/DDBJ databases">
        <authorList>
            <person name="Holder M.E."/>
            <person name="Ajami N.J."/>
            <person name="Petrosino J.F."/>
        </authorList>
    </citation>
    <scope>NUCLEOTIDE SEQUENCE [LARGE SCALE GENOMIC DNA]</scope>
    <source>
        <strain evidence="4">ATCC 700696</strain>
    </source>
</reference>
<keyword evidence="4" id="KW-1185">Reference proteome</keyword>
<dbReference type="Gene3D" id="3.40.50.2000">
    <property type="entry name" value="Glycogen Phosphorylase B"/>
    <property type="match status" value="2"/>
</dbReference>
<dbReference type="Pfam" id="PF02350">
    <property type="entry name" value="Epimerase_2"/>
    <property type="match status" value="1"/>
</dbReference>
<dbReference type="RefSeq" id="WP_094233564.1">
    <property type="nucleotide sequence ID" value="NZ_CP016199.1"/>
</dbReference>
<sequence length="361" mass="40623">MKIVTVIGARPQFIKAAAVSRKLEQFCEEIIVHTGQHYDANMSELFFEELHIPKPKYNLGVGSGSHARQTAEMLIGIEDILIEENPDYLMVYGDTNSTVAGALAASKIHIPVIHVEAGLRSFNMAMPEEQNRILTDHISSLLFCSTDASIENLENEGIKNGVHRIGDVMCDAVLYYSQEIDKKARSQYFADLNYIFGERGEIDKWYLSTVHRAENTDTPEKVRKILKTFEKFDAPVILPAHPRTRKMIEQVNEEENLQNTICVEPIGYLEMLYFTKNAVKVVTDSGGLQKEAYILDTPCVTLREQTEWVETLNGNHNVLAHIDEADILDKVNNTVISNEKENYYGAGDAAEKLVKTIISGE</sequence>
<dbReference type="NCBIfam" id="TIGR00236">
    <property type="entry name" value="wecB"/>
    <property type="match status" value="1"/>
</dbReference>
<evidence type="ECO:0000259" key="2">
    <source>
        <dbReference type="Pfam" id="PF02350"/>
    </source>
</evidence>
<dbReference type="PANTHER" id="PTHR43174:SF1">
    <property type="entry name" value="UDP-N-ACETYLGLUCOSAMINE 2-EPIMERASE"/>
    <property type="match status" value="1"/>
</dbReference>
<dbReference type="AlphaFoldDB" id="A0A223AQU6"/>
<dbReference type="OrthoDB" id="9803238at2"/>
<feature type="domain" description="UDP-N-acetylglucosamine 2-epimerase" evidence="2">
    <location>
        <begin position="27"/>
        <end position="357"/>
    </location>
</feature>
<proteinExistence type="inferred from homology"/>
<dbReference type="InterPro" id="IPR003331">
    <property type="entry name" value="UDP_GlcNAc_Epimerase_2_dom"/>
</dbReference>
<dbReference type="GO" id="GO:0016853">
    <property type="term" value="F:isomerase activity"/>
    <property type="evidence" value="ECO:0007669"/>
    <property type="project" value="UniProtKB-KW"/>
</dbReference>
<evidence type="ECO:0000256" key="1">
    <source>
        <dbReference type="RuleBase" id="RU003513"/>
    </source>
</evidence>
<accession>A0A223AQU6</accession>
<comment type="similarity">
    <text evidence="1">Belongs to the UDP-N-acetylglucosamine 2-epimerase family.</text>
</comment>
<dbReference type="CDD" id="cd03786">
    <property type="entry name" value="GTB_UDP-GlcNAc_2-Epimerase"/>
    <property type="match status" value="1"/>
</dbReference>
<name>A0A223AQU6_9FIRM</name>